<comment type="caution">
    <text evidence="4">The sequence shown here is derived from an EMBL/GenBank/DDBJ whole genome shotgun (WGS) entry which is preliminary data.</text>
</comment>
<keyword evidence="3" id="KW-1133">Transmembrane helix</keyword>
<dbReference type="RefSeq" id="WP_309858095.1">
    <property type="nucleotide sequence ID" value="NZ_JAVDQJ010000017.1"/>
</dbReference>
<name>A0AAE3XHL9_9DEIO</name>
<accession>A0AAE3XHL9</accession>
<organism evidence="4 5">
    <name type="scientific">Deinococcus soli</name>
    <name type="common">ex Cha et al. 2016</name>
    <dbReference type="NCBI Taxonomy" id="1309411"/>
    <lineage>
        <taxon>Bacteria</taxon>
        <taxon>Thermotogati</taxon>
        <taxon>Deinococcota</taxon>
        <taxon>Deinococci</taxon>
        <taxon>Deinococcales</taxon>
        <taxon>Deinococcaceae</taxon>
        <taxon>Deinococcus</taxon>
    </lineage>
</organism>
<dbReference type="Pfam" id="PF07963">
    <property type="entry name" value="N_methyl"/>
    <property type="match status" value="1"/>
</dbReference>
<evidence type="ECO:0000256" key="2">
    <source>
        <dbReference type="ARBA" id="ARBA00023237"/>
    </source>
</evidence>
<keyword evidence="3" id="KW-0472">Membrane</keyword>
<evidence type="ECO:0000313" key="5">
    <source>
        <dbReference type="Proteomes" id="UP001185331"/>
    </source>
</evidence>
<dbReference type="PROSITE" id="PS00409">
    <property type="entry name" value="PROKAR_NTER_METHYL"/>
    <property type="match status" value="1"/>
</dbReference>
<reference evidence="4" key="1">
    <citation type="submission" date="2023-07" db="EMBL/GenBank/DDBJ databases">
        <title>Sorghum-associated microbial communities from plants grown in Nebraska, USA.</title>
        <authorList>
            <person name="Schachtman D."/>
        </authorList>
    </citation>
    <scope>NUCLEOTIDE SEQUENCE</scope>
    <source>
        <strain evidence="4">BE330</strain>
    </source>
</reference>
<dbReference type="EMBL" id="JAVDQK010000018">
    <property type="protein sequence ID" value="MDR6220838.1"/>
    <property type="molecule type" value="Genomic_DNA"/>
</dbReference>
<gene>
    <name evidence="4" type="ORF">J2Y00_004465</name>
</gene>
<evidence type="ECO:0000256" key="3">
    <source>
        <dbReference type="SAM" id="Phobius"/>
    </source>
</evidence>
<proteinExistence type="predicted"/>
<evidence type="ECO:0000313" key="4">
    <source>
        <dbReference type="EMBL" id="MDR6220838.1"/>
    </source>
</evidence>
<evidence type="ECO:0000256" key="1">
    <source>
        <dbReference type="ARBA" id="ARBA00004442"/>
    </source>
</evidence>
<sequence>MRDSGFTLIETLVTISVVAVALMALLALMSGVFNLNQRADTQGQAVLLAQREFDRLKRITPSLLPTTGTQQENVTFAGRAFTLRRTYCPSSAYCTANQRGVQVDVLSGAAVLFSAQTVYTELRAK</sequence>
<dbReference type="Proteomes" id="UP001185331">
    <property type="component" value="Unassembled WGS sequence"/>
</dbReference>
<keyword evidence="3" id="KW-0812">Transmembrane</keyword>
<dbReference type="NCBIfam" id="TIGR02532">
    <property type="entry name" value="IV_pilin_GFxxxE"/>
    <property type="match status" value="1"/>
</dbReference>
<dbReference type="InterPro" id="IPR012902">
    <property type="entry name" value="N_methyl_site"/>
</dbReference>
<dbReference type="AlphaFoldDB" id="A0AAE3XHL9"/>
<comment type="subcellular location">
    <subcellularLocation>
        <location evidence="1">Cell outer membrane</location>
    </subcellularLocation>
</comment>
<keyword evidence="2" id="KW-0998">Cell outer membrane</keyword>
<protein>
    <submittedName>
        <fullName evidence="4">Prepilin-type N-terminal cleavage/methylation domain-containing protein</fullName>
    </submittedName>
</protein>
<feature type="transmembrane region" description="Helical" evidence="3">
    <location>
        <begin position="6"/>
        <end position="28"/>
    </location>
</feature>
<dbReference type="GO" id="GO:0009279">
    <property type="term" value="C:cell outer membrane"/>
    <property type="evidence" value="ECO:0007669"/>
    <property type="project" value="UniProtKB-SubCell"/>
</dbReference>